<feature type="region of interest" description="Disordered" evidence="1">
    <location>
        <begin position="1"/>
        <end position="37"/>
    </location>
</feature>
<dbReference type="AlphaFoldDB" id="A0A6L2MUI2"/>
<organism evidence="2">
    <name type="scientific">Tanacetum cinerariifolium</name>
    <name type="common">Dalmatian daisy</name>
    <name type="synonym">Chrysanthemum cinerariifolium</name>
    <dbReference type="NCBI Taxonomy" id="118510"/>
    <lineage>
        <taxon>Eukaryota</taxon>
        <taxon>Viridiplantae</taxon>
        <taxon>Streptophyta</taxon>
        <taxon>Embryophyta</taxon>
        <taxon>Tracheophyta</taxon>
        <taxon>Spermatophyta</taxon>
        <taxon>Magnoliopsida</taxon>
        <taxon>eudicotyledons</taxon>
        <taxon>Gunneridae</taxon>
        <taxon>Pentapetalae</taxon>
        <taxon>asterids</taxon>
        <taxon>campanulids</taxon>
        <taxon>Asterales</taxon>
        <taxon>Asteraceae</taxon>
        <taxon>Asteroideae</taxon>
        <taxon>Anthemideae</taxon>
        <taxon>Anthemidinae</taxon>
        <taxon>Tanacetum</taxon>
    </lineage>
</organism>
<evidence type="ECO:0000313" key="2">
    <source>
        <dbReference type="EMBL" id="GEU76402.1"/>
    </source>
</evidence>
<comment type="caution">
    <text evidence="2">The sequence shown here is derived from an EMBL/GenBank/DDBJ whole genome shotgun (WGS) entry which is preliminary data.</text>
</comment>
<protein>
    <submittedName>
        <fullName evidence="2">Uncharacterized protein</fullName>
    </submittedName>
</protein>
<accession>A0A6L2MUI2</accession>
<sequence>MKETKIETPPLDQTEGQKERNQVKMLSHPEIQSPRKRSLQVPLKTLLNLNISLSASMPMQRSQVILLKTQACNKIKSSSRETMMNNLLTRRLPKLTGSRNPSDLQLLILIRGPKFQRFYGYASNLTSSKDVYSRRRIIAVTIQKIMKKYDYDHLEDNKVSREDQNLYTFKEGDFKRHCLQDIEDMLLLLIQKRLTNLTIDERNKTAYTSYSDPHGIIYVDQYRRKRLMRTDELHKFSDDTLNDVRSALHDIAAGIRM</sequence>
<evidence type="ECO:0000256" key="1">
    <source>
        <dbReference type="SAM" id="MobiDB-lite"/>
    </source>
</evidence>
<name>A0A6L2MUI2_TANCI</name>
<proteinExistence type="predicted"/>
<dbReference type="EMBL" id="BKCJ010007274">
    <property type="protein sequence ID" value="GEU76402.1"/>
    <property type="molecule type" value="Genomic_DNA"/>
</dbReference>
<gene>
    <name evidence="2" type="ORF">Tci_048380</name>
</gene>
<reference evidence="2" key="1">
    <citation type="journal article" date="2019" name="Sci. Rep.">
        <title>Draft genome of Tanacetum cinerariifolium, the natural source of mosquito coil.</title>
        <authorList>
            <person name="Yamashiro T."/>
            <person name="Shiraishi A."/>
            <person name="Satake H."/>
            <person name="Nakayama K."/>
        </authorList>
    </citation>
    <scope>NUCLEOTIDE SEQUENCE</scope>
</reference>